<dbReference type="Proteomes" id="UP001359559">
    <property type="component" value="Unassembled WGS sequence"/>
</dbReference>
<organism evidence="1 2">
    <name type="scientific">Clitoria ternatea</name>
    <name type="common">Butterfly pea</name>
    <dbReference type="NCBI Taxonomy" id="43366"/>
    <lineage>
        <taxon>Eukaryota</taxon>
        <taxon>Viridiplantae</taxon>
        <taxon>Streptophyta</taxon>
        <taxon>Embryophyta</taxon>
        <taxon>Tracheophyta</taxon>
        <taxon>Spermatophyta</taxon>
        <taxon>Magnoliopsida</taxon>
        <taxon>eudicotyledons</taxon>
        <taxon>Gunneridae</taxon>
        <taxon>Pentapetalae</taxon>
        <taxon>rosids</taxon>
        <taxon>fabids</taxon>
        <taxon>Fabales</taxon>
        <taxon>Fabaceae</taxon>
        <taxon>Papilionoideae</taxon>
        <taxon>50 kb inversion clade</taxon>
        <taxon>NPAAA clade</taxon>
        <taxon>indigoferoid/millettioid clade</taxon>
        <taxon>Phaseoleae</taxon>
        <taxon>Clitoria</taxon>
    </lineage>
</organism>
<dbReference type="AlphaFoldDB" id="A0AAN9PDL3"/>
<keyword evidence="2" id="KW-1185">Reference proteome</keyword>
<accession>A0AAN9PDL3</accession>
<sequence>MEGPKGILIYENIVFVADEYLVGNRFVWLTKKKKGSCGCHRLSHETPFHFPLFHFTRNRHIPSSFRLV</sequence>
<name>A0AAN9PDL3_CLITE</name>
<evidence type="ECO:0000313" key="1">
    <source>
        <dbReference type="EMBL" id="KAK7294873.1"/>
    </source>
</evidence>
<proteinExistence type="predicted"/>
<reference evidence="1 2" key="1">
    <citation type="submission" date="2024-01" db="EMBL/GenBank/DDBJ databases">
        <title>The genomes of 5 underutilized Papilionoideae crops provide insights into root nodulation and disease resistance.</title>
        <authorList>
            <person name="Yuan L."/>
        </authorList>
    </citation>
    <scope>NUCLEOTIDE SEQUENCE [LARGE SCALE GENOMIC DNA]</scope>
    <source>
        <strain evidence="1">LY-2023</strain>
        <tissue evidence="1">Leaf</tissue>
    </source>
</reference>
<comment type="caution">
    <text evidence="1">The sequence shown here is derived from an EMBL/GenBank/DDBJ whole genome shotgun (WGS) entry which is preliminary data.</text>
</comment>
<gene>
    <name evidence="1" type="ORF">RJT34_17771</name>
</gene>
<dbReference type="EMBL" id="JAYKXN010000004">
    <property type="protein sequence ID" value="KAK7294873.1"/>
    <property type="molecule type" value="Genomic_DNA"/>
</dbReference>
<protein>
    <submittedName>
        <fullName evidence="1">Uncharacterized protein</fullName>
    </submittedName>
</protein>
<evidence type="ECO:0000313" key="2">
    <source>
        <dbReference type="Proteomes" id="UP001359559"/>
    </source>
</evidence>